<evidence type="ECO:0000313" key="2">
    <source>
        <dbReference type="EMBL" id="KIW82096.1"/>
    </source>
</evidence>
<proteinExistence type="predicted"/>
<dbReference type="RefSeq" id="XP_013285904.1">
    <property type="nucleotide sequence ID" value="XM_013430450.1"/>
</dbReference>
<accession>A0A0D2DWB5</accession>
<gene>
    <name evidence="2" type="ORF">Z517_05123</name>
</gene>
<sequence>MEQHLRCNNQQGGSCRAALTAEAIATTCAHVPPTVILLLAVVLIRLRHIFCIPCAEKTGLSTAPRNQRRCPVCKTALPNAHDAVRNLINPPEDFKTSLLCGLDPATIMECAQTALSFWTYQKAQELAYQQHIAKNLTHRFHQLNAEVERTVNDGNSRIQALETQNQQLSTDVQSLQQKYTQLYDQYQDKSRKQAQTQKLYDTLKQKVMLEKMEPLAKNDPFAHKTLPRQQKGQLLDMGAFKKVTNDFIHTNGPGAVLVAAKRGACYRSRGRGYRGSVGGQNPTYCLC</sequence>
<dbReference type="PANTHER" id="PTHR14305">
    <property type="entry name" value="E3 UBIQUITIN-PROTEIN LIGASE CCNB1IP1"/>
    <property type="match status" value="1"/>
</dbReference>
<evidence type="ECO:0000313" key="3">
    <source>
        <dbReference type="Proteomes" id="UP000053029"/>
    </source>
</evidence>
<name>A0A0D2DWB5_9EURO</name>
<keyword evidence="1" id="KW-0175">Coiled coil</keyword>
<dbReference type="GeneID" id="25304613"/>
<dbReference type="GO" id="GO:0000795">
    <property type="term" value="C:synaptonemal complex"/>
    <property type="evidence" value="ECO:0007669"/>
    <property type="project" value="InterPro"/>
</dbReference>
<feature type="coiled-coil region" evidence="1">
    <location>
        <begin position="133"/>
        <end position="192"/>
    </location>
</feature>
<reference evidence="2 3" key="1">
    <citation type="submission" date="2015-01" db="EMBL/GenBank/DDBJ databases">
        <title>The Genome Sequence of Fonsecaea pedrosoi CBS 271.37.</title>
        <authorList>
            <consortium name="The Broad Institute Genomics Platform"/>
            <person name="Cuomo C."/>
            <person name="de Hoog S."/>
            <person name="Gorbushina A."/>
            <person name="Stielow B."/>
            <person name="Teixiera M."/>
            <person name="Abouelleil A."/>
            <person name="Chapman S.B."/>
            <person name="Priest M."/>
            <person name="Young S.K."/>
            <person name="Wortman J."/>
            <person name="Nusbaum C."/>
            <person name="Birren B."/>
        </authorList>
    </citation>
    <scope>NUCLEOTIDE SEQUENCE [LARGE SCALE GENOMIC DNA]</scope>
    <source>
        <strain evidence="2 3">CBS 271.37</strain>
    </source>
</reference>
<dbReference type="VEuPathDB" id="FungiDB:Z517_05123"/>
<organism evidence="2 3">
    <name type="scientific">Fonsecaea pedrosoi CBS 271.37</name>
    <dbReference type="NCBI Taxonomy" id="1442368"/>
    <lineage>
        <taxon>Eukaryota</taxon>
        <taxon>Fungi</taxon>
        <taxon>Dikarya</taxon>
        <taxon>Ascomycota</taxon>
        <taxon>Pezizomycotina</taxon>
        <taxon>Eurotiomycetes</taxon>
        <taxon>Chaetothyriomycetidae</taxon>
        <taxon>Chaetothyriales</taxon>
        <taxon>Herpotrichiellaceae</taxon>
        <taxon>Fonsecaea</taxon>
    </lineage>
</organism>
<dbReference type="GO" id="GO:0007131">
    <property type="term" value="P:reciprocal meiotic recombination"/>
    <property type="evidence" value="ECO:0007669"/>
    <property type="project" value="InterPro"/>
</dbReference>
<dbReference type="STRING" id="1442368.A0A0D2DWB5"/>
<dbReference type="Proteomes" id="UP000053029">
    <property type="component" value="Unassembled WGS sequence"/>
</dbReference>
<dbReference type="InterPro" id="IPR042448">
    <property type="entry name" value="CCNB1IP1"/>
</dbReference>
<protein>
    <submittedName>
        <fullName evidence="2">Unplaced genomic scaffold supercont1.3, whole genome shotgun sequence</fullName>
    </submittedName>
</protein>
<dbReference type="EMBL" id="KN846971">
    <property type="protein sequence ID" value="KIW82096.1"/>
    <property type="molecule type" value="Genomic_DNA"/>
</dbReference>
<dbReference type="GO" id="GO:0061630">
    <property type="term" value="F:ubiquitin protein ligase activity"/>
    <property type="evidence" value="ECO:0007669"/>
    <property type="project" value="InterPro"/>
</dbReference>
<dbReference type="AlphaFoldDB" id="A0A0D2DWB5"/>
<evidence type="ECO:0000256" key="1">
    <source>
        <dbReference type="SAM" id="Coils"/>
    </source>
</evidence>
<dbReference type="HOGENOM" id="CLU_049340_2_1_1"/>
<keyword evidence="3" id="KW-1185">Reference proteome</keyword>
<dbReference type="PANTHER" id="PTHR14305:SF0">
    <property type="entry name" value="E3 UBIQUITIN-PROTEIN LIGASE CCNB1IP1"/>
    <property type="match status" value="1"/>
</dbReference>
<dbReference type="OrthoDB" id="441210at2759"/>